<keyword evidence="1" id="KW-1133">Transmembrane helix</keyword>
<evidence type="ECO:0000256" key="1">
    <source>
        <dbReference type="SAM" id="Phobius"/>
    </source>
</evidence>
<name>A0A194XTZ7_MOLSC</name>
<protein>
    <submittedName>
        <fullName evidence="2">Uncharacterized protein</fullName>
    </submittedName>
</protein>
<dbReference type="GeneID" id="28816405"/>
<sequence>MLRSLALLYPPSLASLPSRVYPVYPPFWIRGSGPIPVGQLRTVIDDASRCAAFALLACLVFLVLAEGLTFSTVPNVHLHLFLTPLFPAPTSVHSTLHYCNGSAPHTGPALAIDDFSPLPLESTKPHGMAWSPRVTASRAHILANDGIPSLIFFLFPLVHVWLPLL</sequence>
<keyword evidence="1" id="KW-0472">Membrane</keyword>
<proteinExistence type="predicted"/>
<evidence type="ECO:0000313" key="2">
    <source>
        <dbReference type="EMBL" id="KUJ23795.1"/>
    </source>
</evidence>
<reference evidence="2 3" key="1">
    <citation type="submission" date="2015-10" db="EMBL/GenBank/DDBJ databases">
        <title>Full genome of DAOMC 229536 Phialocephala scopiformis, a fungal endophyte of spruce producing the potent anti-insectan compound rugulosin.</title>
        <authorList>
            <consortium name="DOE Joint Genome Institute"/>
            <person name="Walker A.K."/>
            <person name="Frasz S.L."/>
            <person name="Seifert K.A."/>
            <person name="Miller J.D."/>
            <person name="Mondo S.J."/>
            <person name="Labutti K."/>
            <person name="Lipzen A."/>
            <person name="Dockter R."/>
            <person name="Kennedy M."/>
            <person name="Grigoriev I.V."/>
            <person name="Spatafora J.W."/>
        </authorList>
    </citation>
    <scope>NUCLEOTIDE SEQUENCE [LARGE SCALE GENOMIC DNA]</scope>
    <source>
        <strain evidence="2 3">CBS 120377</strain>
    </source>
</reference>
<feature type="transmembrane region" description="Helical" evidence="1">
    <location>
        <begin position="46"/>
        <end position="65"/>
    </location>
</feature>
<dbReference type="Proteomes" id="UP000070700">
    <property type="component" value="Unassembled WGS sequence"/>
</dbReference>
<gene>
    <name evidence="2" type="ORF">LY89DRAFT_3168</name>
</gene>
<dbReference type="RefSeq" id="XP_018078150.1">
    <property type="nucleotide sequence ID" value="XM_018206679.1"/>
</dbReference>
<accession>A0A194XTZ7</accession>
<dbReference type="AlphaFoldDB" id="A0A194XTZ7"/>
<feature type="transmembrane region" description="Helical" evidence="1">
    <location>
        <begin position="141"/>
        <end position="162"/>
    </location>
</feature>
<dbReference type="InParanoid" id="A0A194XTZ7"/>
<dbReference type="EMBL" id="KQ947404">
    <property type="protein sequence ID" value="KUJ23795.1"/>
    <property type="molecule type" value="Genomic_DNA"/>
</dbReference>
<dbReference type="KEGG" id="psco:LY89DRAFT_3168"/>
<evidence type="ECO:0000313" key="3">
    <source>
        <dbReference type="Proteomes" id="UP000070700"/>
    </source>
</evidence>
<organism evidence="2 3">
    <name type="scientific">Mollisia scopiformis</name>
    <name type="common">Conifer needle endophyte fungus</name>
    <name type="synonym">Phialocephala scopiformis</name>
    <dbReference type="NCBI Taxonomy" id="149040"/>
    <lineage>
        <taxon>Eukaryota</taxon>
        <taxon>Fungi</taxon>
        <taxon>Dikarya</taxon>
        <taxon>Ascomycota</taxon>
        <taxon>Pezizomycotina</taxon>
        <taxon>Leotiomycetes</taxon>
        <taxon>Helotiales</taxon>
        <taxon>Mollisiaceae</taxon>
        <taxon>Mollisia</taxon>
    </lineage>
</organism>
<keyword evidence="1" id="KW-0812">Transmembrane</keyword>
<keyword evidence="3" id="KW-1185">Reference proteome</keyword>